<dbReference type="GO" id="GO:0005634">
    <property type="term" value="C:nucleus"/>
    <property type="evidence" value="ECO:0007669"/>
    <property type="project" value="UniProtKB-SubCell"/>
</dbReference>
<dbReference type="FunFam" id="3.30.160.60:FF:000624">
    <property type="entry name" value="zinc finger protein 697"/>
    <property type="match status" value="2"/>
</dbReference>
<dbReference type="InterPro" id="IPR036236">
    <property type="entry name" value="Znf_C2H2_sf"/>
</dbReference>
<evidence type="ECO:0000256" key="16">
    <source>
        <dbReference type="SAM" id="MobiDB-lite"/>
    </source>
</evidence>
<dbReference type="SUPFAM" id="SSF52540">
    <property type="entry name" value="P-loop containing nucleoside triphosphate hydrolases"/>
    <property type="match status" value="1"/>
</dbReference>
<proteinExistence type="inferred from homology"/>
<evidence type="ECO:0000259" key="18">
    <source>
        <dbReference type="PROSITE" id="PS50157"/>
    </source>
</evidence>
<dbReference type="Pfam" id="PF00406">
    <property type="entry name" value="ADK"/>
    <property type="match status" value="1"/>
</dbReference>
<dbReference type="EMBL" id="JADDUC020000003">
    <property type="protein sequence ID" value="KAI1241030.1"/>
    <property type="molecule type" value="Genomic_DNA"/>
</dbReference>
<comment type="subunit">
    <text evidence="12">Interacts with MN1.</text>
</comment>
<feature type="compositionally biased region" description="Polar residues" evidence="16">
    <location>
        <begin position="1087"/>
        <end position="1101"/>
    </location>
</feature>
<reference evidence="19" key="1">
    <citation type="submission" date="2020-10" db="EMBL/GenBank/DDBJ databases">
        <title>Feather gene expression reveals the developmental basis of iridescence in African starlings.</title>
        <authorList>
            <person name="Rubenstein D.R."/>
        </authorList>
    </citation>
    <scope>NUCLEOTIDE SEQUENCE</scope>
    <source>
        <strain evidence="19">SS15</strain>
        <tissue evidence="19">Liver</tissue>
    </source>
</reference>
<evidence type="ECO:0000256" key="12">
    <source>
        <dbReference type="ARBA" id="ARBA00065867"/>
    </source>
</evidence>
<feature type="domain" description="C2H2-type" evidence="18">
    <location>
        <begin position="807"/>
        <end position="834"/>
    </location>
</feature>
<organism evidence="19">
    <name type="scientific">Lamprotornis superbus</name>
    <dbReference type="NCBI Taxonomy" id="245042"/>
    <lineage>
        <taxon>Eukaryota</taxon>
        <taxon>Metazoa</taxon>
        <taxon>Chordata</taxon>
        <taxon>Craniata</taxon>
        <taxon>Vertebrata</taxon>
        <taxon>Euteleostomi</taxon>
        <taxon>Archelosauria</taxon>
        <taxon>Archosauria</taxon>
        <taxon>Dinosauria</taxon>
        <taxon>Saurischia</taxon>
        <taxon>Theropoda</taxon>
        <taxon>Coelurosauria</taxon>
        <taxon>Aves</taxon>
        <taxon>Neognathae</taxon>
        <taxon>Neoaves</taxon>
        <taxon>Telluraves</taxon>
        <taxon>Australaves</taxon>
        <taxon>Passeriformes</taxon>
        <taxon>Sturnidae</taxon>
        <taxon>Lamprotornis</taxon>
    </lineage>
</organism>
<dbReference type="InterPro" id="IPR013087">
    <property type="entry name" value="Znf_C2H2_type"/>
</dbReference>
<evidence type="ECO:0000313" key="21">
    <source>
        <dbReference type="Proteomes" id="UP000618051"/>
    </source>
</evidence>
<protein>
    <recommendedName>
        <fullName evidence="13">Zinc finger and BTB domain-containing protein 24</fullName>
    </recommendedName>
    <alternativeName>
        <fullName evidence="14">Zinc finger protein 450</fullName>
    </alternativeName>
</protein>
<dbReference type="InterPro" id="IPR050457">
    <property type="entry name" value="ZnFinger_BTB_dom_contain"/>
</dbReference>
<evidence type="ECO:0000256" key="10">
    <source>
        <dbReference type="ARBA" id="ARBA00023242"/>
    </source>
</evidence>
<gene>
    <name evidence="19" type="ORF">IHE44_000212</name>
    <name evidence="20" type="ORF">IHE44_0009488</name>
</gene>
<evidence type="ECO:0000256" key="13">
    <source>
        <dbReference type="ARBA" id="ARBA00071013"/>
    </source>
</evidence>
<feature type="compositionally biased region" description="Basic and acidic residues" evidence="16">
    <location>
        <begin position="634"/>
        <end position="647"/>
    </location>
</feature>
<dbReference type="FunFam" id="3.30.160.60:FF:002343">
    <property type="entry name" value="Zinc finger protein 33A"/>
    <property type="match status" value="1"/>
</dbReference>
<feature type="compositionally biased region" description="Polar residues" evidence="16">
    <location>
        <begin position="585"/>
        <end position="594"/>
    </location>
</feature>
<feature type="domain" description="C2H2-type" evidence="18">
    <location>
        <begin position="891"/>
        <end position="918"/>
    </location>
</feature>
<dbReference type="PROSITE" id="PS50157">
    <property type="entry name" value="ZINC_FINGER_C2H2_2"/>
    <property type="match status" value="8"/>
</dbReference>
<dbReference type="GO" id="GO:0000981">
    <property type="term" value="F:DNA-binding transcription factor activity, RNA polymerase II-specific"/>
    <property type="evidence" value="ECO:0007669"/>
    <property type="project" value="TreeGrafter"/>
</dbReference>
<evidence type="ECO:0000256" key="5">
    <source>
        <dbReference type="ARBA" id="ARBA00022771"/>
    </source>
</evidence>
<feature type="domain" description="BTB" evidence="17">
    <location>
        <begin position="433"/>
        <end position="499"/>
    </location>
</feature>
<feature type="domain" description="C2H2-type" evidence="18">
    <location>
        <begin position="695"/>
        <end position="722"/>
    </location>
</feature>
<evidence type="ECO:0000256" key="9">
    <source>
        <dbReference type="ARBA" id="ARBA00023163"/>
    </source>
</evidence>
<accession>A0A835P5N7</accession>
<feature type="domain" description="C2H2-type" evidence="18">
    <location>
        <begin position="751"/>
        <end position="778"/>
    </location>
</feature>
<feature type="region of interest" description="Disordered" evidence="16">
    <location>
        <begin position="527"/>
        <end position="656"/>
    </location>
</feature>
<evidence type="ECO:0000259" key="17">
    <source>
        <dbReference type="PROSITE" id="PS50097"/>
    </source>
</evidence>
<sequence length="1362" mass="152933">MTNPIKYICQPKPKLSVPVKIAIVGLPKSGKTTVAQRLASVYGFLHLSLGDAIQFVINNRPESQLALKIQSHLLQGFTVPDELAIQALDVALLNHVDNATGVVIDGYPLTRNHVNLLKSTRIIPVKIFELDMDTKEVFRRALLDKESTNRPSYPEHDSPQILAIKNSCYKQHIDDIRTYYMKEHQNWCVIDANHSKWKVWNTILQEVQAVVKKIQIYLERRKEGKAASIADLCITPKELQNQLGECGQYCPVSLAEKGELIDCSVNPSLEFTAEFQGHYYRMASQEELEKFLSRPEVYVSSLASHPLPPPHMLPKKLTATEVNALFPVKAEMQGYCPVTYLDGKQRYEALVPGNIEYAAKYQEKGVATSLIKALHEVGSLKPKFPFLSAPSLIFIIKMAETTDPSEKLIIYSKAHKDTILANFEEQRKKDFLCDITLIVENVQFRAHKALLAASSEYFSMMFVNEDEIGQSIYMLEGMVADTFGVLLEFIYTGCLCASENSTEQILATAQLLKVTDLVWACTDYLESRSPGSALPAESGASVVASDRKNDDPPKRKRGRPRKIKVVQEEQEEESGANSAEDGQLRENNSMQNEQNHMKKDTEVEETVASEQTSVRKDGEGTEPACGSEAAVDLSAEKDENYDPKSEGIHSTQSRYSKRRIRRSIKLKDYKLLGDEDEKGLAKRTDGKRKRAGSEARCKDCGKVFKHNHFLAIHQRSHTGERPFKCSECGKGFSQKHSLQVHERMHTGERPYTCTICSKALTTKHSLLEHMSLHSGQKAFTCDQCGKYFSQKRQLKSHYRLHTGRSLPECNQCRRKFMDAAQLKKHLRTHTGEKPFTCEICGKSFTAKTSLQTHIRIHRGEKPYSCDICGKSFSDSSAKRRHCILHTGKKPFACPECSLQFARLDNLKSHLKIHSKEKQFQEASAASSTNTHPEEVRNILQLQQYQLATSGGQEIQLLVTDAVHNINFMPSHNQGISIVTAENAPSMTTEQAANLALLAQPPQQLQNLLLSAQQEQAEQIQSINVIANQIEAAQPEQMHVITLSKEALEHLHAHQGQNEQIHLAGSSHPAQHLQMAQESSQQSHSSHDTVPSHQVSEEQNQSVLVSKSHQPLSLSAHIVACTQEAGVASITNVAFWTPFASFLRKSRGLYLITNSFQLNAYSQVKIKDIEPGIDLARCRGKSFACISLFVKDSFQCCSWLVTMMKELKQLQLHQVEKFGPRKPSKNHTEAKLLGLVSVYVCTLKRTSSFPEHCCSTFERLSGSLFNSAATPQPLVLSIFSFVPTEALAAVLPTFERRKERAFLCITQLQPTKHPCICMCYLQLPTSPILRGWSSSNPALLQETTTEPDQRDFRATWRRPICNL</sequence>
<dbReference type="FunFam" id="3.30.160.60:FF:000692">
    <property type="entry name" value="Zinc finger and BTB domain containing 24"/>
    <property type="match status" value="1"/>
</dbReference>
<evidence type="ECO:0000256" key="4">
    <source>
        <dbReference type="ARBA" id="ARBA00022737"/>
    </source>
</evidence>
<dbReference type="InterPro" id="IPR000210">
    <property type="entry name" value="BTB/POZ_dom"/>
</dbReference>
<keyword evidence="3" id="KW-0479">Metal-binding</keyword>
<evidence type="ECO:0000256" key="2">
    <source>
        <dbReference type="ARBA" id="ARBA00006991"/>
    </source>
</evidence>
<dbReference type="SUPFAM" id="SSF57667">
    <property type="entry name" value="beta-beta-alpha zinc fingers"/>
    <property type="match status" value="4"/>
</dbReference>
<keyword evidence="10" id="KW-0539">Nucleus</keyword>
<feature type="domain" description="C2H2-type" evidence="18">
    <location>
        <begin position="723"/>
        <end position="750"/>
    </location>
</feature>
<dbReference type="SMART" id="SM00355">
    <property type="entry name" value="ZnF_C2H2"/>
    <property type="match status" value="8"/>
</dbReference>
<dbReference type="Pfam" id="PF00096">
    <property type="entry name" value="zf-C2H2"/>
    <property type="match status" value="6"/>
</dbReference>
<comment type="similarity">
    <text evidence="2">Belongs to the krueppel C2H2-type zinc-finger protein family.</text>
</comment>
<dbReference type="Proteomes" id="UP000618051">
    <property type="component" value="Unassembled WGS sequence"/>
</dbReference>
<dbReference type="PROSITE" id="PS00028">
    <property type="entry name" value="ZINC_FINGER_C2H2_1"/>
    <property type="match status" value="8"/>
</dbReference>
<dbReference type="Gene3D" id="3.30.160.60">
    <property type="entry name" value="Classic Zinc Finger"/>
    <property type="match status" value="8"/>
</dbReference>
<feature type="domain" description="C2H2-type" evidence="18">
    <location>
        <begin position="863"/>
        <end position="890"/>
    </location>
</feature>
<evidence type="ECO:0000256" key="14">
    <source>
        <dbReference type="ARBA" id="ARBA00078709"/>
    </source>
</evidence>
<dbReference type="FunFam" id="3.30.160.60:FF:000765">
    <property type="entry name" value="Zinc finger 45-like"/>
    <property type="match status" value="1"/>
</dbReference>
<evidence type="ECO:0000256" key="8">
    <source>
        <dbReference type="ARBA" id="ARBA00023125"/>
    </source>
</evidence>
<dbReference type="FunFam" id="3.30.160.60:FF:001506">
    <property type="entry name" value="Zinc finger protein"/>
    <property type="match status" value="1"/>
</dbReference>
<comment type="function">
    <text evidence="11">May be involved in BMP2-induced transcription.</text>
</comment>
<keyword evidence="9" id="KW-0804">Transcription</keyword>
<dbReference type="PANTHER" id="PTHR46105">
    <property type="entry name" value="AGAP004733-PA"/>
    <property type="match status" value="1"/>
</dbReference>
<feature type="compositionally biased region" description="Basic residues" evidence="16">
    <location>
        <begin position="554"/>
        <end position="564"/>
    </location>
</feature>
<dbReference type="CDD" id="cd18212">
    <property type="entry name" value="BTB_POZ_ZBTB24_ZNF450"/>
    <property type="match status" value="1"/>
</dbReference>
<dbReference type="GO" id="GO:0000978">
    <property type="term" value="F:RNA polymerase II cis-regulatory region sequence-specific DNA binding"/>
    <property type="evidence" value="ECO:0007669"/>
    <property type="project" value="TreeGrafter"/>
</dbReference>
<feature type="domain" description="C2H2-type" evidence="18">
    <location>
        <begin position="779"/>
        <end position="806"/>
    </location>
</feature>
<dbReference type="OrthoDB" id="6365676at2759"/>
<keyword evidence="21" id="KW-1185">Reference proteome</keyword>
<comment type="caution">
    <text evidence="19">The sequence shown here is derived from an EMBL/GenBank/DDBJ whole genome shotgun (WGS) entry which is preliminary data.</text>
</comment>
<keyword evidence="6" id="KW-0862">Zinc</keyword>
<dbReference type="PANTHER" id="PTHR46105:SF28">
    <property type="entry name" value="ZINC FINGER PROTEIN 37-LIKE"/>
    <property type="match status" value="1"/>
</dbReference>
<dbReference type="Pfam" id="PF13912">
    <property type="entry name" value="zf-C2H2_6"/>
    <property type="match status" value="1"/>
</dbReference>
<dbReference type="Gene3D" id="3.30.710.10">
    <property type="entry name" value="Potassium Channel Kv1.1, Chain A"/>
    <property type="match status" value="1"/>
</dbReference>
<evidence type="ECO:0000256" key="11">
    <source>
        <dbReference type="ARBA" id="ARBA00056876"/>
    </source>
</evidence>
<dbReference type="GO" id="GO:0008270">
    <property type="term" value="F:zinc ion binding"/>
    <property type="evidence" value="ECO:0007669"/>
    <property type="project" value="UniProtKB-KW"/>
</dbReference>
<dbReference type="PROSITE" id="PS50097">
    <property type="entry name" value="BTB"/>
    <property type="match status" value="1"/>
</dbReference>
<name>A0A835P5N7_9PASS</name>
<dbReference type="Gene3D" id="3.40.50.300">
    <property type="entry name" value="P-loop containing nucleotide triphosphate hydrolases"/>
    <property type="match status" value="1"/>
</dbReference>
<keyword evidence="4" id="KW-0677">Repeat</keyword>
<evidence type="ECO:0000256" key="6">
    <source>
        <dbReference type="ARBA" id="ARBA00022833"/>
    </source>
</evidence>
<dbReference type="SMART" id="SM00225">
    <property type="entry name" value="BTB"/>
    <property type="match status" value="1"/>
</dbReference>
<dbReference type="Pfam" id="PF00651">
    <property type="entry name" value="BTB"/>
    <property type="match status" value="1"/>
</dbReference>
<comment type="subcellular location">
    <subcellularLocation>
        <location evidence="1">Nucleus</location>
    </subcellularLocation>
</comment>
<evidence type="ECO:0000313" key="19">
    <source>
        <dbReference type="EMBL" id="KAG0137363.1"/>
    </source>
</evidence>
<keyword evidence="7" id="KW-0805">Transcription regulation</keyword>
<dbReference type="InterPro" id="IPR027417">
    <property type="entry name" value="P-loop_NTPase"/>
</dbReference>
<reference evidence="20 21" key="2">
    <citation type="journal article" date="2021" name="J. Hered.">
        <title>Feather Gene Expression Elucidates the Developmental Basis of Plumage Iridescence in African Starlings.</title>
        <authorList>
            <person name="Rubenstein D.R."/>
            <person name="Corvelo A."/>
            <person name="MacManes M.D."/>
            <person name="Maia R."/>
            <person name="Narzisi G."/>
            <person name="Rousaki A."/>
            <person name="Vandenabeele P."/>
            <person name="Shawkey M.D."/>
            <person name="Solomon J."/>
        </authorList>
    </citation>
    <scope>NUCLEOTIDE SEQUENCE [LARGE SCALE GENOMIC DNA]</scope>
    <source>
        <strain evidence="20">SS15</strain>
    </source>
</reference>
<keyword evidence="5 15" id="KW-0863">Zinc-finger</keyword>
<dbReference type="EMBL" id="JADDUC010000001">
    <property type="protein sequence ID" value="KAG0137363.1"/>
    <property type="molecule type" value="Genomic_DNA"/>
</dbReference>
<evidence type="ECO:0000256" key="15">
    <source>
        <dbReference type="PROSITE-ProRule" id="PRU00042"/>
    </source>
</evidence>
<evidence type="ECO:0000313" key="20">
    <source>
        <dbReference type="EMBL" id="KAI1241030.1"/>
    </source>
</evidence>
<evidence type="ECO:0000256" key="3">
    <source>
        <dbReference type="ARBA" id="ARBA00022723"/>
    </source>
</evidence>
<feature type="region of interest" description="Disordered" evidence="16">
    <location>
        <begin position="1065"/>
        <end position="1101"/>
    </location>
</feature>
<dbReference type="InterPro" id="IPR011333">
    <property type="entry name" value="SKP1/BTB/POZ_sf"/>
</dbReference>
<evidence type="ECO:0000256" key="1">
    <source>
        <dbReference type="ARBA" id="ARBA00004123"/>
    </source>
</evidence>
<reference evidence="20" key="3">
    <citation type="submission" date="2022-01" db="EMBL/GenBank/DDBJ databases">
        <authorList>
            <person name="Rubenstein D.R."/>
        </authorList>
    </citation>
    <scope>NUCLEOTIDE SEQUENCE</scope>
    <source>
        <strain evidence="20">SS15</strain>
        <tissue evidence="20">Liver</tissue>
    </source>
</reference>
<dbReference type="SUPFAM" id="SSF54695">
    <property type="entry name" value="POZ domain"/>
    <property type="match status" value="1"/>
</dbReference>
<feature type="domain" description="C2H2-type" evidence="18">
    <location>
        <begin position="835"/>
        <end position="862"/>
    </location>
</feature>
<evidence type="ECO:0000256" key="7">
    <source>
        <dbReference type="ARBA" id="ARBA00023015"/>
    </source>
</evidence>
<keyword evidence="8" id="KW-0238">DNA-binding</keyword>
<dbReference type="FunFam" id="3.30.160.60:FF:000267">
    <property type="entry name" value="Zinc finger and BTB domain-containing 49"/>
    <property type="match status" value="1"/>
</dbReference>